<dbReference type="Proteomes" id="UP000191672">
    <property type="component" value="Unassembled WGS sequence"/>
</dbReference>
<organism evidence="2 3">
    <name type="scientific">Penicillium antarcticum</name>
    <dbReference type="NCBI Taxonomy" id="416450"/>
    <lineage>
        <taxon>Eukaryota</taxon>
        <taxon>Fungi</taxon>
        <taxon>Dikarya</taxon>
        <taxon>Ascomycota</taxon>
        <taxon>Pezizomycotina</taxon>
        <taxon>Eurotiomycetes</taxon>
        <taxon>Eurotiomycetidae</taxon>
        <taxon>Eurotiales</taxon>
        <taxon>Aspergillaceae</taxon>
        <taxon>Penicillium</taxon>
    </lineage>
</organism>
<reference evidence="3" key="1">
    <citation type="journal article" date="2017" name="Nat. Microbiol.">
        <title>Global analysis of biosynthetic gene clusters reveals vast potential of secondary metabolite production in Penicillium species.</title>
        <authorList>
            <person name="Nielsen J.C."/>
            <person name="Grijseels S."/>
            <person name="Prigent S."/>
            <person name="Ji B."/>
            <person name="Dainat J."/>
            <person name="Nielsen K.F."/>
            <person name="Frisvad J.C."/>
            <person name="Workman M."/>
            <person name="Nielsen J."/>
        </authorList>
    </citation>
    <scope>NUCLEOTIDE SEQUENCE [LARGE SCALE GENOMIC DNA]</scope>
    <source>
        <strain evidence="3">IBT 31811</strain>
    </source>
</reference>
<feature type="chain" id="PRO_5013093760" evidence="1">
    <location>
        <begin position="24"/>
        <end position="111"/>
    </location>
</feature>
<dbReference type="AlphaFoldDB" id="A0A1V6PSY0"/>
<evidence type="ECO:0000256" key="1">
    <source>
        <dbReference type="SAM" id="SignalP"/>
    </source>
</evidence>
<protein>
    <submittedName>
        <fullName evidence="2">Uncharacterized protein</fullName>
    </submittedName>
</protein>
<dbReference type="EMBL" id="MDYN01000039">
    <property type="protein sequence ID" value="OQD80108.1"/>
    <property type="molecule type" value="Genomic_DNA"/>
</dbReference>
<name>A0A1V6PSY0_9EURO</name>
<feature type="signal peptide" evidence="1">
    <location>
        <begin position="1"/>
        <end position="23"/>
    </location>
</feature>
<evidence type="ECO:0000313" key="3">
    <source>
        <dbReference type="Proteomes" id="UP000191672"/>
    </source>
</evidence>
<keyword evidence="3" id="KW-1185">Reference proteome</keyword>
<comment type="caution">
    <text evidence="2">The sequence shown here is derived from an EMBL/GenBank/DDBJ whole genome shotgun (WGS) entry which is preliminary data.</text>
</comment>
<keyword evidence="1" id="KW-0732">Signal</keyword>
<gene>
    <name evidence="2" type="ORF">PENANT_c039G00342</name>
</gene>
<evidence type="ECO:0000313" key="2">
    <source>
        <dbReference type="EMBL" id="OQD80108.1"/>
    </source>
</evidence>
<accession>A0A1V6PSY0</accession>
<sequence length="111" mass="11851">MYSSGSFRKAAVGFLLGAALVQGAYIPSIDRRNNTSALNARAGNEYRIAVYQNAQCTGEAIPYFGDNEDCHTASPDCNGNPVAAFNPNKDQTGTDCKPLPGNPVSFRFENA</sequence>
<proteinExistence type="predicted"/>